<dbReference type="InterPro" id="IPR029016">
    <property type="entry name" value="GAF-like_dom_sf"/>
</dbReference>
<sequence length="406" mass="45826">MNIDTLQGFVSPEKIIPNTATIEELEKIVSAVRVYLKMDIAIISEVKNDSLYFRYVDVDPTSDFPQGREAKPYRGSYCRALVDNEIPGLIQNTQEHAVASKLVSTKAFNIGSFIGALIYLEDGSFYGAVYCFQNKPDYTLNVRDLSVIEYFANLIGETLDAHAKKVQERHEVEKRINNIIANDFITMHYQPILDFRTNSISGYESLARFNSDPYVTPDIWFKEALLIGMDEKLEMLAVRSALKLDHLFRDNNHYLSINASPSHILSGALENTIGHFVCNVLIEITEHQPIADYSAFQRALQPLRREGVKLAIDDVGTGYSNLSHILELEPDIIKLDLSLTRDIHKDRKRSALASALCTFAKEIDCEIIAEGIENVNELNKLKELGVNKGQGYFIGRPSPFPCNYTH</sequence>
<dbReference type="CDD" id="cd01948">
    <property type="entry name" value="EAL"/>
    <property type="match status" value="1"/>
</dbReference>
<dbReference type="KEGG" id="mpri:MP3633_0512"/>
<evidence type="ECO:0000313" key="3">
    <source>
        <dbReference type="Proteomes" id="UP000509371"/>
    </source>
</evidence>
<dbReference type="Pfam" id="PF00563">
    <property type="entry name" value="EAL"/>
    <property type="match status" value="1"/>
</dbReference>
<dbReference type="Gene3D" id="3.30.450.40">
    <property type="match status" value="1"/>
</dbReference>
<dbReference type="PANTHER" id="PTHR33121:SF76">
    <property type="entry name" value="SIGNALING PROTEIN"/>
    <property type="match status" value="1"/>
</dbReference>
<organism evidence="2 3">
    <name type="scientific">Marinomonas primoryensis</name>
    <dbReference type="NCBI Taxonomy" id="178399"/>
    <lineage>
        <taxon>Bacteria</taxon>
        <taxon>Pseudomonadati</taxon>
        <taxon>Pseudomonadota</taxon>
        <taxon>Gammaproteobacteria</taxon>
        <taxon>Oceanospirillales</taxon>
        <taxon>Oceanospirillaceae</taxon>
        <taxon>Marinomonas</taxon>
    </lineage>
</organism>
<accession>A0A859CXM1</accession>
<dbReference type="SUPFAM" id="SSF141868">
    <property type="entry name" value="EAL domain-like"/>
    <property type="match status" value="1"/>
</dbReference>
<dbReference type="Proteomes" id="UP000509371">
    <property type="component" value="Chromosome"/>
</dbReference>
<dbReference type="Gene3D" id="3.20.20.450">
    <property type="entry name" value="EAL domain"/>
    <property type="match status" value="1"/>
</dbReference>
<reference evidence="2 3" key="1">
    <citation type="submission" date="2020-06" db="EMBL/GenBank/DDBJ databases">
        <authorList>
            <person name="Voronona O.L."/>
            <person name="Aksenova E.I."/>
            <person name="Kunda M.S."/>
            <person name="Semenov A.N."/>
            <person name="Ryzhova N."/>
        </authorList>
    </citation>
    <scope>NUCLEOTIDE SEQUENCE [LARGE SCALE GENOMIC DNA]</scope>
    <source>
        <strain evidence="2 3">MPKMM3633</strain>
    </source>
</reference>
<name>A0A859CXM1_9GAMM</name>
<dbReference type="PANTHER" id="PTHR33121">
    <property type="entry name" value="CYCLIC DI-GMP PHOSPHODIESTERASE PDEF"/>
    <property type="match status" value="1"/>
</dbReference>
<dbReference type="InterPro" id="IPR001633">
    <property type="entry name" value="EAL_dom"/>
</dbReference>
<dbReference type="PROSITE" id="PS50883">
    <property type="entry name" value="EAL"/>
    <property type="match status" value="1"/>
</dbReference>
<gene>
    <name evidence="2" type="ORF">MP3633_0512</name>
</gene>
<dbReference type="RefSeq" id="WP_176334338.1">
    <property type="nucleotide sequence ID" value="NZ_BAAAEF010000003.1"/>
</dbReference>
<dbReference type="AlphaFoldDB" id="A0A859CXM1"/>
<evidence type="ECO:0000259" key="1">
    <source>
        <dbReference type="PROSITE" id="PS50883"/>
    </source>
</evidence>
<proteinExistence type="predicted"/>
<dbReference type="SUPFAM" id="SSF55781">
    <property type="entry name" value="GAF domain-like"/>
    <property type="match status" value="1"/>
</dbReference>
<dbReference type="InterPro" id="IPR035919">
    <property type="entry name" value="EAL_sf"/>
</dbReference>
<dbReference type="EMBL" id="CP054301">
    <property type="protein sequence ID" value="QKK79250.1"/>
    <property type="molecule type" value="Genomic_DNA"/>
</dbReference>
<dbReference type="InterPro" id="IPR050706">
    <property type="entry name" value="Cyclic-di-GMP_PDE-like"/>
</dbReference>
<dbReference type="GO" id="GO:0071111">
    <property type="term" value="F:cyclic-guanylate-specific phosphodiesterase activity"/>
    <property type="evidence" value="ECO:0007669"/>
    <property type="project" value="InterPro"/>
</dbReference>
<protein>
    <submittedName>
        <fullName evidence="2">EAL domain-containing protein</fullName>
    </submittedName>
</protein>
<dbReference type="SMART" id="SM00052">
    <property type="entry name" value="EAL"/>
    <property type="match status" value="1"/>
</dbReference>
<evidence type="ECO:0000313" key="2">
    <source>
        <dbReference type="EMBL" id="QKK79250.1"/>
    </source>
</evidence>
<feature type="domain" description="EAL" evidence="1">
    <location>
        <begin position="169"/>
        <end position="406"/>
    </location>
</feature>